<dbReference type="InterPro" id="IPR005913">
    <property type="entry name" value="dTDP_dehydrorham_reduct"/>
</dbReference>
<proteinExistence type="inferred from homology"/>
<dbReference type="UniPathway" id="UPA00124"/>
<dbReference type="GO" id="GO:0005829">
    <property type="term" value="C:cytosol"/>
    <property type="evidence" value="ECO:0007669"/>
    <property type="project" value="TreeGrafter"/>
</dbReference>
<dbReference type="RefSeq" id="WP_166327280.1">
    <property type="nucleotide sequence ID" value="NZ_CP049916.1"/>
</dbReference>
<keyword evidence="6" id="KW-0521">NADP</keyword>
<evidence type="ECO:0000256" key="3">
    <source>
        <dbReference type="ARBA" id="ARBA00012929"/>
    </source>
</evidence>
<dbReference type="EC" id="1.1.1.133" evidence="3 6"/>
<evidence type="ECO:0000256" key="4">
    <source>
        <dbReference type="ARBA" id="ARBA00017099"/>
    </source>
</evidence>
<comment type="catalytic activity">
    <reaction evidence="5 6">
        <text>dTDP-beta-L-rhamnose + NADP(+) = dTDP-4-dehydro-beta-L-rhamnose + NADPH + H(+)</text>
        <dbReference type="Rhea" id="RHEA:21796"/>
        <dbReference type="ChEBI" id="CHEBI:15378"/>
        <dbReference type="ChEBI" id="CHEBI:57510"/>
        <dbReference type="ChEBI" id="CHEBI:57783"/>
        <dbReference type="ChEBI" id="CHEBI:58349"/>
        <dbReference type="ChEBI" id="CHEBI:62830"/>
        <dbReference type="EC" id="1.1.1.133"/>
    </reaction>
</comment>
<name>A0A6G8S7X6_9GAMM</name>
<dbReference type="SUPFAM" id="SSF51735">
    <property type="entry name" value="NAD(P)-binding Rossmann-fold domains"/>
    <property type="match status" value="1"/>
</dbReference>
<comment type="pathway">
    <text evidence="1 6">Carbohydrate biosynthesis; dTDP-L-rhamnose biosynthesis.</text>
</comment>
<dbReference type="Pfam" id="PF04321">
    <property type="entry name" value="RmlD_sub_bind"/>
    <property type="match status" value="1"/>
</dbReference>
<comment type="function">
    <text evidence="6">Catalyzes the reduction of dTDP-6-deoxy-L-lyxo-4-hexulose to yield dTDP-L-rhamnose.</text>
</comment>
<dbReference type="InterPro" id="IPR029903">
    <property type="entry name" value="RmlD-like-bd"/>
</dbReference>
<evidence type="ECO:0000256" key="6">
    <source>
        <dbReference type="RuleBase" id="RU364082"/>
    </source>
</evidence>
<dbReference type="GO" id="GO:0008831">
    <property type="term" value="F:dTDP-4-dehydrorhamnose reductase activity"/>
    <property type="evidence" value="ECO:0007669"/>
    <property type="project" value="UniProtKB-EC"/>
</dbReference>
<dbReference type="Gene3D" id="3.40.50.720">
    <property type="entry name" value="NAD(P)-binding Rossmann-like Domain"/>
    <property type="match status" value="1"/>
</dbReference>
<dbReference type="KEGG" id="alj:G8D99_15045"/>
<evidence type="ECO:0000259" key="7">
    <source>
        <dbReference type="Pfam" id="PF04321"/>
    </source>
</evidence>
<dbReference type="GO" id="GO:0019305">
    <property type="term" value="P:dTDP-rhamnose biosynthetic process"/>
    <property type="evidence" value="ECO:0007669"/>
    <property type="project" value="UniProtKB-UniPathway"/>
</dbReference>
<dbReference type="InterPro" id="IPR036291">
    <property type="entry name" value="NAD(P)-bd_dom_sf"/>
</dbReference>
<reference evidence="8 9" key="1">
    <citation type="submission" date="2020-03" db="EMBL/GenBank/DDBJ databases">
        <authorList>
            <person name="Zhu W."/>
        </authorList>
    </citation>
    <scope>NUCLEOTIDE SEQUENCE [LARGE SCALE GENOMIC DNA]</scope>
    <source>
        <strain evidence="8 9">185</strain>
    </source>
</reference>
<dbReference type="NCBIfam" id="TIGR01214">
    <property type="entry name" value="rmlD"/>
    <property type="match status" value="1"/>
</dbReference>
<feature type="domain" description="RmlD-like substrate binding" evidence="7">
    <location>
        <begin position="3"/>
        <end position="301"/>
    </location>
</feature>
<evidence type="ECO:0000256" key="5">
    <source>
        <dbReference type="ARBA" id="ARBA00048200"/>
    </source>
</evidence>
<dbReference type="UniPathway" id="UPA00281"/>
<evidence type="ECO:0000256" key="2">
    <source>
        <dbReference type="ARBA" id="ARBA00010944"/>
    </source>
</evidence>
<dbReference type="PANTHER" id="PTHR10491:SF4">
    <property type="entry name" value="METHIONINE ADENOSYLTRANSFERASE 2 SUBUNIT BETA"/>
    <property type="match status" value="1"/>
</dbReference>
<evidence type="ECO:0000256" key="1">
    <source>
        <dbReference type="ARBA" id="ARBA00004781"/>
    </source>
</evidence>
<sequence>MTTILLLGKNGQVGWELQRALQPLGHVIALDRQVNKQGLCGDICNFDSLQQVMETIQPNMIVNATAYTAVDRAESDIEQADRVNHLAVKHLAELCKQSNALLIHYSTDYVFSGQGIQPWSEHDHCDPQNVYGQTKRKGEQAFEQSGIDFINFRTSWVYASRGHNFIKTMLNLAHSKSEISVISDQIGAPTGAALIADVTAQVLRYYLLKPKHERHTLIGHYHLAALGETSWYDYANFMFDQARKKGKVLTLERVNPMITKQYPTPAKRPLNSRLNTTKLQHTFDIHLPHWQVGVEQVLEEILYNETNDSA</sequence>
<dbReference type="PANTHER" id="PTHR10491">
    <property type="entry name" value="DTDP-4-DEHYDRORHAMNOSE REDUCTASE"/>
    <property type="match status" value="1"/>
</dbReference>
<evidence type="ECO:0000313" key="8">
    <source>
        <dbReference type="EMBL" id="QIO10191.1"/>
    </source>
</evidence>
<dbReference type="EMBL" id="CP049916">
    <property type="protein sequence ID" value="QIO10191.1"/>
    <property type="molecule type" value="Genomic_DNA"/>
</dbReference>
<keyword evidence="6 8" id="KW-0560">Oxidoreductase</keyword>
<keyword evidence="9" id="KW-1185">Reference proteome</keyword>
<gene>
    <name evidence="8" type="primary">rfbD</name>
    <name evidence="8" type="ORF">G8D99_15045</name>
</gene>
<dbReference type="CDD" id="cd05254">
    <property type="entry name" value="dTDP_HR_like_SDR_e"/>
    <property type="match status" value="1"/>
</dbReference>
<comment type="similarity">
    <text evidence="2 6">Belongs to the dTDP-4-dehydrorhamnose reductase family.</text>
</comment>
<protein>
    <recommendedName>
        <fullName evidence="4 6">dTDP-4-dehydrorhamnose reductase</fullName>
        <ecNumber evidence="3 6">1.1.1.133</ecNumber>
    </recommendedName>
</protein>
<dbReference type="NCBIfam" id="NF007440">
    <property type="entry name" value="PRK09987.1"/>
    <property type="match status" value="1"/>
</dbReference>
<dbReference type="GO" id="GO:0009243">
    <property type="term" value="P:O antigen biosynthetic process"/>
    <property type="evidence" value="ECO:0007669"/>
    <property type="project" value="UniProtKB-UniPathway"/>
</dbReference>
<accession>A0A6G8S7X6</accession>
<organism evidence="8 9">
    <name type="scientific">Acinetobacter lanii</name>
    <dbReference type="NCBI Taxonomy" id="2715163"/>
    <lineage>
        <taxon>Bacteria</taxon>
        <taxon>Pseudomonadati</taxon>
        <taxon>Pseudomonadota</taxon>
        <taxon>Gammaproteobacteria</taxon>
        <taxon>Moraxellales</taxon>
        <taxon>Moraxellaceae</taxon>
        <taxon>Acinetobacter</taxon>
    </lineage>
</organism>
<dbReference type="Gene3D" id="3.90.25.10">
    <property type="entry name" value="UDP-galactose 4-epimerase, domain 1"/>
    <property type="match status" value="1"/>
</dbReference>
<dbReference type="Proteomes" id="UP000501939">
    <property type="component" value="Chromosome"/>
</dbReference>
<dbReference type="AlphaFoldDB" id="A0A6G8S7X6"/>
<evidence type="ECO:0000313" key="9">
    <source>
        <dbReference type="Proteomes" id="UP000501939"/>
    </source>
</evidence>
<comment type="cofactor">
    <cofactor evidence="6">
        <name>Mg(2+)</name>
        <dbReference type="ChEBI" id="CHEBI:18420"/>
    </cofactor>
    <text evidence="6">Binds 1 Mg(2+) ion per monomer.</text>
</comment>